<dbReference type="Proteomes" id="UP000619260">
    <property type="component" value="Unassembled WGS sequence"/>
</dbReference>
<name>A0A8J3YXG0_9ACTN</name>
<organism evidence="1 2">
    <name type="scientific">Virgisporangium aliadipatigenens</name>
    <dbReference type="NCBI Taxonomy" id="741659"/>
    <lineage>
        <taxon>Bacteria</taxon>
        <taxon>Bacillati</taxon>
        <taxon>Actinomycetota</taxon>
        <taxon>Actinomycetes</taxon>
        <taxon>Micromonosporales</taxon>
        <taxon>Micromonosporaceae</taxon>
        <taxon>Virgisporangium</taxon>
    </lineage>
</organism>
<dbReference type="AlphaFoldDB" id="A0A8J3YXG0"/>
<evidence type="ECO:0000313" key="1">
    <source>
        <dbReference type="EMBL" id="GIJ51398.1"/>
    </source>
</evidence>
<dbReference type="EMBL" id="BOPF01000047">
    <property type="protein sequence ID" value="GIJ51398.1"/>
    <property type="molecule type" value="Genomic_DNA"/>
</dbReference>
<protein>
    <submittedName>
        <fullName evidence="1">Uncharacterized protein</fullName>
    </submittedName>
</protein>
<sequence length="213" mass="23379">MVVLSVLLIAATGFGIWASRAQHPSAAVAQAASGDPLDHICDAVNAAPLTALFLAPDWSEHGTMRDRADDTKFPAQYRVFCRLRMFLEPGGVPSGYQADPPNEFQTYLQVTVSRFADVARAQREMSVPTESRYSFVDEKQTTRSDVAELGEQAQFVESRSQSGLPYKAIVARHGRHVIIVDVDGMFPSLTWESATARRALLDIARPVYALLPA</sequence>
<comment type="caution">
    <text evidence="1">The sequence shown here is derived from an EMBL/GenBank/DDBJ whole genome shotgun (WGS) entry which is preliminary data.</text>
</comment>
<proteinExistence type="predicted"/>
<reference evidence="1" key="1">
    <citation type="submission" date="2021-01" db="EMBL/GenBank/DDBJ databases">
        <title>Whole genome shotgun sequence of Virgisporangium aliadipatigenens NBRC 105644.</title>
        <authorList>
            <person name="Komaki H."/>
            <person name="Tamura T."/>
        </authorList>
    </citation>
    <scope>NUCLEOTIDE SEQUENCE</scope>
    <source>
        <strain evidence="1">NBRC 105644</strain>
    </source>
</reference>
<accession>A0A8J3YXG0</accession>
<evidence type="ECO:0000313" key="2">
    <source>
        <dbReference type="Proteomes" id="UP000619260"/>
    </source>
</evidence>
<gene>
    <name evidence="1" type="ORF">Val02_82840</name>
</gene>
<keyword evidence="2" id="KW-1185">Reference proteome</keyword>